<dbReference type="InParanoid" id="A0A1Y5U630"/>
<dbReference type="Proteomes" id="UP000193200">
    <property type="component" value="Unassembled WGS sequence"/>
</dbReference>
<dbReference type="PANTHER" id="PTHR12302:SF26">
    <property type="entry name" value="BLR1266 PROTEIN"/>
    <property type="match status" value="1"/>
</dbReference>
<name>A0A1Y5U630_9PROT</name>
<sequence length="224" mass="25067">MNILPLSRAVILGAYLCIWAMPVQGQQVIEGRASVIDGDTIDIHGQRIRMHGIDAPESGQTCILDDKPYRCGQQAALALSDLLGQSVVNCVARDIDRYGRVVASCSSRGTDLGSWMVSKGWALAYRRYSTDYIDEEAQAASRGVGIWRGRFDKPWEWRRGVRSTEPTVDRECAIKGNVSSKGERIYHVPGGEDYARTRISPSKGERWFCTEDEARAAGWRRSRR</sequence>
<evidence type="ECO:0000313" key="3">
    <source>
        <dbReference type="Proteomes" id="UP000193200"/>
    </source>
</evidence>
<evidence type="ECO:0000259" key="1">
    <source>
        <dbReference type="PROSITE" id="PS50830"/>
    </source>
</evidence>
<dbReference type="Gene3D" id="2.40.50.90">
    <property type="match status" value="1"/>
</dbReference>
<dbReference type="Pfam" id="PF00565">
    <property type="entry name" value="SNase"/>
    <property type="match status" value="1"/>
</dbReference>
<dbReference type="SMART" id="SM00318">
    <property type="entry name" value="SNc"/>
    <property type="match status" value="1"/>
</dbReference>
<evidence type="ECO:0000313" key="2">
    <source>
        <dbReference type="EMBL" id="SLN77892.1"/>
    </source>
</evidence>
<feature type="domain" description="TNase-like" evidence="1">
    <location>
        <begin position="35"/>
        <end position="149"/>
    </location>
</feature>
<proteinExistence type="predicted"/>
<organism evidence="2 3">
    <name type="scientific">Oceanibacterium hippocampi</name>
    <dbReference type="NCBI Taxonomy" id="745714"/>
    <lineage>
        <taxon>Bacteria</taxon>
        <taxon>Pseudomonadati</taxon>
        <taxon>Pseudomonadota</taxon>
        <taxon>Alphaproteobacteria</taxon>
        <taxon>Sneathiellales</taxon>
        <taxon>Sneathiellaceae</taxon>
        <taxon>Oceanibacterium</taxon>
    </lineage>
</organism>
<dbReference type="InterPro" id="IPR035437">
    <property type="entry name" value="SNase_OB-fold_sf"/>
</dbReference>
<dbReference type="EMBL" id="FWFR01000013">
    <property type="protein sequence ID" value="SLN77892.1"/>
    <property type="molecule type" value="Genomic_DNA"/>
</dbReference>
<protein>
    <submittedName>
        <fullName evidence="2">Succinoglycan biosynthesis protein ExoI</fullName>
    </submittedName>
</protein>
<gene>
    <name evidence="2" type="primary">exoI_2</name>
    <name evidence="2" type="ORF">OCH7691_04588</name>
</gene>
<reference evidence="2 3" key="1">
    <citation type="submission" date="2017-03" db="EMBL/GenBank/DDBJ databases">
        <authorList>
            <person name="Afonso C.L."/>
            <person name="Miller P.J."/>
            <person name="Scott M.A."/>
            <person name="Spackman E."/>
            <person name="Goraichik I."/>
            <person name="Dimitrov K.M."/>
            <person name="Suarez D.L."/>
            <person name="Swayne D.E."/>
        </authorList>
    </citation>
    <scope>NUCLEOTIDE SEQUENCE [LARGE SCALE GENOMIC DNA]</scope>
    <source>
        <strain evidence="2 3">CECT 7691</strain>
    </source>
</reference>
<dbReference type="InterPro" id="IPR016071">
    <property type="entry name" value="Staphylococal_nuclease_OB-fold"/>
</dbReference>
<dbReference type="PROSITE" id="PS50830">
    <property type="entry name" value="TNASE_3"/>
    <property type="match status" value="1"/>
</dbReference>
<dbReference type="SUPFAM" id="SSF50199">
    <property type="entry name" value="Staphylococcal nuclease"/>
    <property type="match status" value="1"/>
</dbReference>
<dbReference type="PANTHER" id="PTHR12302">
    <property type="entry name" value="EBNA2 BINDING PROTEIN P100"/>
    <property type="match status" value="1"/>
</dbReference>
<dbReference type="RefSeq" id="WP_217808215.1">
    <property type="nucleotide sequence ID" value="NZ_FWFR01000013.1"/>
</dbReference>
<keyword evidence="3" id="KW-1185">Reference proteome</keyword>
<dbReference type="AlphaFoldDB" id="A0A1Y5U630"/>
<accession>A0A1Y5U630</accession>